<evidence type="ECO:0000259" key="10">
    <source>
        <dbReference type="PROSITE" id="PS51371"/>
    </source>
</evidence>
<proteinExistence type="predicted"/>
<dbReference type="EMBL" id="CM001368">
    <property type="protein sequence ID" value="EHJ46572.1"/>
    <property type="molecule type" value="Genomic_DNA"/>
</dbReference>
<dbReference type="InterPro" id="IPR046342">
    <property type="entry name" value="CBS_dom_sf"/>
</dbReference>
<evidence type="ECO:0000256" key="9">
    <source>
        <dbReference type="SAM" id="Phobius"/>
    </source>
</evidence>
<dbReference type="SUPFAM" id="SSF54631">
    <property type="entry name" value="CBS-domain pair"/>
    <property type="match status" value="1"/>
</dbReference>
<feature type="transmembrane region" description="Helical" evidence="9">
    <location>
        <begin position="127"/>
        <end position="148"/>
    </location>
</feature>
<evidence type="ECO:0000259" key="11">
    <source>
        <dbReference type="PROSITE" id="PS51846"/>
    </source>
</evidence>
<evidence type="ECO:0000256" key="2">
    <source>
        <dbReference type="ARBA" id="ARBA00022692"/>
    </source>
</evidence>
<evidence type="ECO:0000256" key="5">
    <source>
        <dbReference type="ARBA" id="ARBA00023122"/>
    </source>
</evidence>
<dbReference type="RefSeq" id="WP_009180008.1">
    <property type="nucleotide sequence ID" value="NZ_CM001368.1"/>
</dbReference>
<evidence type="ECO:0000256" key="3">
    <source>
        <dbReference type="ARBA" id="ARBA00022737"/>
    </source>
</evidence>
<organism evidence="12 13">
    <name type="scientific">Solidesulfovibrio carbinoliphilus subsp. oakridgensis</name>
    <dbReference type="NCBI Taxonomy" id="694327"/>
    <lineage>
        <taxon>Bacteria</taxon>
        <taxon>Pseudomonadati</taxon>
        <taxon>Thermodesulfobacteriota</taxon>
        <taxon>Desulfovibrionia</taxon>
        <taxon>Desulfovibrionales</taxon>
        <taxon>Desulfovibrionaceae</taxon>
        <taxon>Solidesulfovibrio</taxon>
    </lineage>
</organism>
<evidence type="ECO:0000256" key="1">
    <source>
        <dbReference type="ARBA" id="ARBA00004141"/>
    </source>
</evidence>
<protein>
    <recommendedName>
        <fullName evidence="14">CBS domain containing protein</fullName>
    </recommendedName>
</protein>
<dbReference type="Proteomes" id="UP000004662">
    <property type="component" value="Chromosome"/>
</dbReference>
<dbReference type="Pfam" id="PF00571">
    <property type="entry name" value="CBS"/>
    <property type="match status" value="2"/>
</dbReference>
<dbReference type="InterPro" id="IPR002550">
    <property type="entry name" value="CNNM"/>
</dbReference>
<evidence type="ECO:0000313" key="12">
    <source>
        <dbReference type="EMBL" id="EHJ46572.1"/>
    </source>
</evidence>
<feature type="domain" description="CBS" evidence="10">
    <location>
        <begin position="265"/>
        <end position="323"/>
    </location>
</feature>
<reference evidence="13" key="1">
    <citation type="journal article" date="2015" name="Genome Announc.">
        <title>High-Quality Draft Genome Sequence of Desulfovibrio carbinoliphilus FW-101-2B, an Organic Acid-Oxidizing Sulfate-Reducing Bacterium Isolated from Uranium(VI)-Contaminated Groundwater.</title>
        <authorList>
            <person name="Ramsay B.D."/>
            <person name="Hwang C."/>
            <person name="Woo H.L."/>
            <person name="Carroll S.L."/>
            <person name="Lucas S."/>
            <person name="Han J."/>
            <person name="Lapidus A.L."/>
            <person name="Cheng J.F."/>
            <person name="Goodwin L.A."/>
            <person name="Pitluck S."/>
            <person name="Peters L."/>
            <person name="Chertkov O."/>
            <person name="Held B."/>
            <person name="Detter J.C."/>
            <person name="Han C.S."/>
            <person name="Tapia R."/>
            <person name="Land M.L."/>
            <person name="Hauser L.J."/>
            <person name="Kyrpides N.C."/>
            <person name="Ivanova N.N."/>
            <person name="Mikhailova N."/>
            <person name="Pagani I."/>
            <person name="Woyke T."/>
            <person name="Arkin A.P."/>
            <person name="Dehal P."/>
            <person name="Chivian D."/>
            <person name="Criddle C.S."/>
            <person name="Wu W."/>
            <person name="Chakraborty R."/>
            <person name="Hazen T.C."/>
            <person name="Fields M.W."/>
        </authorList>
    </citation>
    <scope>NUCLEOTIDE SEQUENCE [LARGE SCALE GENOMIC DNA]</scope>
    <source>
        <strain evidence="13">FW-101-2B</strain>
    </source>
</reference>
<evidence type="ECO:0000313" key="13">
    <source>
        <dbReference type="Proteomes" id="UP000004662"/>
    </source>
</evidence>
<dbReference type="CDD" id="cd04590">
    <property type="entry name" value="CBS_pair_CorC_HlyC_assoc"/>
    <property type="match status" value="1"/>
</dbReference>
<dbReference type="PROSITE" id="PS51846">
    <property type="entry name" value="CNNM"/>
    <property type="match status" value="1"/>
</dbReference>
<dbReference type="PANTHER" id="PTHR22777:SF4">
    <property type="entry name" value="UPF0053 PROTEIN SLL1254"/>
    <property type="match status" value="1"/>
</dbReference>
<sequence length="356" mass="39358">MVTLIVSVALAVVISAFCSMSEAALYSVPWSWIERLRKEGRASGELLFSLRSNVEKPITAILTLNTIANTAGAAVAGAAGAAVFGSEDLWLFTAAFTVVILVFGEILPKTVGVAYSRSLSAFIAAPMKYMILALLPIIWAGGLLARLVSRKRRDPLSSEEDLRAVVSLTRREGIIKPLEELSIKNILSLDQKTASDIMTPRTVVFTLPSQMTVAEARGERRGVWPHSRIPVFDADDPEDIVGIVYRREVLEALANDQDDVRIADLMKPVRFVLDTMTLDRVLVKFLESRMHLFVVLDEYGGVSGVVSLEDVLEEILGKEIVDETDQVADMRELARTRREELLRQMHDREDAPAPQP</sequence>
<dbReference type="PROSITE" id="PS51371">
    <property type="entry name" value="CBS"/>
    <property type="match status" value="2"/>
</dbReference>
<dbReference type="Gene3D" id="3.10.580.10">
    <property type="entry name" value="CBS-domain"/>
    <property type="match status" value="1"/>
</dbReference>
<feature type="domain" description="CBS" evidence="10">
    <location>
        <begin position="198"/>
        <end position="260"/>
    </location>
</feature>
<feature type="transmembrane region" description="Helical" evidence="9">
    <location>
        <begin position="58"/>
        <end position="82"/>
    </location>
</feature>
<dbReference type="GO" id="GO:0005886">
    <property type="term" value="C:plasma membrane"/>
    <property type="evidence" value="ECO:0007669"/>
    <property type="project" value="TreeGrafter"/>
</dbReference>
<dbReference type="InterPro" id="IPR044751">
    <property type="entry name" value="Ion_transp-like_CBS"/>
</dbReference>
<evidence type="ECO:0008006" key="14">
    <source>
        <dbReference type="Google" id="ProtNLM"/>
    </source>
</evidence>
<dbReference type="AlphaFoldDB" id="G7QDR6"/>
<keyword evidence="2 8" id="KW-0812">Transmembrane</keyword>
<keyword evidence="3" id="KW-0677">Repeat</keyword>
<comment type="subcellular location">
    <subcellularLocation>
        <location evidence="1">Membrane</location>
        <topology evidence="1">Multi-pass membrane protein</topology>
    </subcellularLocation>
</comment>
<gene>
    <name evidence="12" type="ORF">DFW101_0555</name>
</gene>
<feature type="domain" description="CNNM transmembrane" evidence="11">
    <location>
        <begin position="1"/>
        <end position="179"/>
    </location>
</feature>
<dbReference type="OrthoDB" id="9798188at2"/>
<dbReference type="InterPro" id="IPR000644">
    <property type="entry name" value="CBS_dom"/>
</dbReference>
<keyword evidence="13" id="KW-1185">Reference proteome</keyword>
<keyword evidence="4 8" id="KW-1133">Transmembrane helix</keyword>
<dbReference type="HOGENOM" id="CLU_015237_4_1_7"/>
<accession>G7QDR6</accession>
<evidence type="ECO:0000256" key="4">
    <source>
        <dbReference type="ARBA" id="ARBA00022989"/>
    </source>
</evidence>
<evidence type="ECO:0000256" key="6">
    <source>
        <dbReference type="ARBA" id="ARBA00023136"/>
    </source>
</evidence>
<dbReference type="eggNOG" id="COG1253">
    <property type="taxonomic scope" value="Bacteria"/>
</dbReference>
<evidence type="ECO:0000256" key="7">
    <source>
        <dbReference type="PROSITE-ProRule" id="PRU00703"/>
    </source>
</evidence>
<keyword evidence="5 7" id="KW-0129">CBS domain</keyword>
<dbReference type="Pfam" id="PF01595">
    <property type="entry name" value="CNNM"/>
    <property type="match status" value="1"/>
</dbReference>
<evidence type="ECO:0000256" key="8">
    <source>
        <dbReference type="PROSITE-ProRule" id="PRU01193"/>
    </source>
</evidence>
<feature type="transmembrane region" description="Helical" evidence="9">
    <location>
        <begin position="89"/>
        <end position="107"/>
    </location>
</feature>
<name>G7QDR6_9BACT</name>
<keyword evidence="6 8" id="KW-0472">Membrane</keyword>
<dbReference type="PANTHER" id="PTHR22777">
    <property type="entry name" value="HEMOLYSIN-RELATED"/>
    <property type="match status" value="1"/>
</dbReference>
<dbReference type="STRING" id="694327.DFW101_0555"/>